<keyword evidence="5" id="KW-1185">Reference proteome</keyword>
<feature type="signal peptide" evidence="2">
    <location>
        <begin position="1"/>
        <end position="21"/>
    </location>
</feature>
<evidence type="ECO:0000313" key="4">
    <source>
        <dbReference type="EnsemblMetazoa" id="XP_016664920.2"/>
    </source>
</evidence>
<dbReference type="AlphaFoldDB" id="A0A8R2HAH1"/>
<sequence>MSIVVLFTIVFLVSFTLSIHAQLYQSNYGQYQDQGIPFRENSVTGNRPILREYDFIVIGAGAGGCVVANRLSEQPNWSVLLLEAGPDETLYTDIPGATELLQKTNYDWGYTSEPVKNGCLGYKNKRCPWPKGKGMGGSSTINALLYTRGVKEDYDTIAAQGNSGWAYKDVLPYFLKSENNSIPEYQNSPFSQKGNVHVERAPYRSPIVDMFIEAGVELGLQKDIDYTINQEYGGISRSQITTINGRRVSASKAYIHPAKDRQNLHVAIFSQVTRILIDPKTKKTLGVEFIKKGQIRTVYSKKEVILSSGPINSPQLLMLSGIGPKEHLKHHGIRVIQDLPVGQNLHEHYGLIGIITFY</sequence>
<dbReference type="OrthoDB" id="269227at2759"/>
<organism evidence="4 5">
    <name type="scientific">Acyrthosiphon pisum</name>
    <name type="common">Pea aphid</name>
    <dbReference type="NCBI Taxonomy" id="7029"/>
    <lineage>
        <taxon>Eukaryota</taxon>
        <taxon>Metazoa</taxon>
        <taxon>Ecdysozoa</taxon>
        <taxon>Arthropoda</taxon>
        <taxon>Hexapoda</taxon>
        <taxon>Insecta</taxon>
        <taxon>Pterygota</taxon>
        <taxon>Neoptera</taxon>
        <taxon>Paraneoptera</taxon>
        <taxon>Hemiptera</taxon>
        <taxon>Sternorrhyncha</taxon>
        <taxon>Aphidomorpha</taxon>
        <taxon>Aphidoidea</taxon>
        <taxon>Aphididae</taxon>
        <taxon>Macrosiphini</taxon>
        <taxon>Acyrthosiphon</taxon>
    </lineage>
</organism>
<dbReference type="Gene3D" id="3.50.50.60">
    <property type="entry name" value="FAD/NAD(P)-binding domain"/>
    <property type="match status" value="2"/>
</dbReference>
<protein>
    <recommendedName>
        <fullName evidence="3">Glucose-methanol-choline oxidoreductase N-terminal domain-containing protein</fullName>
    </recommendedName>
</protein>
<dbReference type="InterPro" id="IPR036188">
    <property type="entry name" value="FAD/NAD-bd_sf"/>
</dbReference>
<accession>A0A8R2HAH1</accession>
<evidence type="ECO:0000313" key="5">
    <source>
        <dbReference type="Proteomes" id="UP000007819"/>
    </source>
</evidence>
<reference evidence="5" key="1">
    <citation type="submission" date="2010-06" db="EMBL/GenBank/DDBJ databases">
        <authorList>
            <person name="Jiang H."/>
            <person name="Abraham K."/>
            <person name="Ali S."/>
            <person name="Alsbrooks S.L."/>
            <person name="Anim B.N."/>
            <person name="Anosike U.S."/>
            <person name="Attaway T."/>
            <person name="Bandaranaike D.P."/>
            <person name="Battles P.K."/>
            <person name="Bell S.N."/>
            <person name="Bell A.V."/>
            <person name="Beltran B."/>
            <person name="Bickham C."/>
            <person name="Bustamante Y."/>
            <person name="Caleb T."/>
            <person name="Canada A."/>
            <person name="Cardenas V."/>
            <person name="Carter K."/>
            <person name="Chacko J."/>
            <person name="Chandrabose M.N."/>
            <person name="Chavez D."/>
            <person name="Chavez A."/>
            <person name="Chen L."/>
            <person name="Chu H.-S."/>
            <person name="Claassen K.J."/>
            <person name="Cockrell R."/>
            <person name="Collins M."/>
            <person name="Cooper J.A."/>
            <person name="Cree A."/>
            <person name="Curry S.M."/>
            <person name="Da Y."/>
            <person name="Dao M.D."/>
            <person name="Das B."/>
            <person name="Davila M.-L."/>
            <person name="Davy-Carroll L."/>
            <person name="Denson S."/>
            <person name="Dinh H."/>
            <person name="Ebong V.E."/>
            <person name="Edwards J.R."/>
            <person name="Egan A."/>
            <person name="El-Daye J."/>
            <person name="Escobedo L."/>
            <person name="Fernandez S."/>
            <person name="Fernando P.R."/>
            <person name="Flagg N."/>
            <person name="Forbes L.D."/>
            <person name="Fowler R.G."/>
            <person name="Fu Q."/>
            <person name="Gabisi R.A."/>
            <person name="Ganer J."/>
            <person name="Garbino Pronczuk A."/>
            <person name="Garcia R.M."/>
            <person name="Garner T."/>
            <person name="Garrett T.E."/>
            <person name="Gonzalez D.A."/>
            <person name="Hamid H."/>
            <person name="Hawkins E.S."/>
            <person name="Hirani K."/>
            <person name="Hogues M.E."/>
            <person name="Hollins B."/>
            <person name="Hsiao C.-H."/>
            <person name="Jabil R."/>
            <person name="James M.L."/>
            <person name="Jhangiani S.N."/>
            <person name="Johnson B."/>
            <person name="Johnson Q."/>
            <person name="Joshi V."/>
            <person name="Kalu J.B."/>
            <person name="Kam C."/>
            <person name="Kashfia A."/>
            <person name="Keebler J."/>
            <person name="Kisamo H."/>
            <person name="Kovar C.L."/>
            <person name="Lago L.A."/>
            <person name="Lai C.-Y."/>
            <person name="Laidlaw J."/>
            <person name="Lara F."/>
            <person name="Le T.-K."/>
            <person name="Lee S.L."/>
            <person name="Legall F.H."/>
            <person name="Lemon S.J."/>
            <person name="Lewis L.R."/>
            <person name="Li B."/>
            <person name="Liu Y."/>
            <person name="Liu Y.-S."/>
            <person name="Lopez J."/>
            <person name="Lozado R.J."/>
            <person name="Lu J."/>
            <person name="Madu R.C."/>
            <person name="Maheshwari M."/>
            <person name="Maheshwari R."/>
            <person name="Malloy K."/>
            <person name="Martinez E."/>
            <person name="Mathew T."/>
            <person name="Mercado I.C."/>
            <person name="Mercado C."/>
            <person name="Meyer B."/>
            <person name="Montgomery K."/>
            <person name="Morgan M.B."/>
            <person name="Munidasa M."/>
            <person name="Nazareth L.V."/>
            <person name="Nelson J."/>
            <person name="Ng B.M."/>
            <person name="Nguyen N.B."/>
            <person name="Nguyen P.Q."/>
            <person name="Nguyen T."/>
            <person name="Obregon M."/>
            <person name="Okwuonu G.O."/>
            <person name="Onwere C.G."/>
            <person name="Orozco G."/>
            <person name="Parra A."/>
            <person name="Patel S."/>
            <person name="Patil S."/>
            <person name="Perez A."/>
            <person name="Perez Y."/>
            <person name="Pham C."/>
            <person name="Primus E.L."/>
            <person name="Pu L.-L."/>
            <person name="Puazo M."/>
            <person name="Qin X."/>
            <person name="Quiroz J.B."/>
            <person name="Reese J."/>
            <person name="Richards S."/>
            <person name="Rives C.M."/>
            <person name="Robberts R."/>
            <person name="Ruiz S.J."/>
            <person name="Ruiz M.J."/>
            <person name="Santibanez J."/>
            <person name="Schneider B.W."/>
            <person name="Sisson I."/>
            <person name="Smith M."/>
            <person name="Sodergren E."/>
            <person name="Song X.-Z."/>
            <person name="Song B.B."/>
            <person name="Summersgill H."/>
            <person name="Thelus R."/>
            <person name="Thornton R.D."/>
            <person name="Trejos Z.Y."/>
            <person name="Usmani K."/>
            <person name="Vattathil S."/>
            <person name="Villasana D."/>
            <person name="Walker D.L."/>
            <person name="Wang S."/>
            <person name="Wang K."/>
            <person name="White C.S."/>
            <person name="Williams A.C."/>
            <person name="Williamson J."/>
            <person name="Wilson K."/>
            <person name="Woghiren I.O."/>
            <person name="Woodworth J.R."/>
            <person name="Worley K.C."/>
            <person name="Wright R.A."/>
            <person name="Wu W."/>
            <person name="Young L."/>
            <person name="Zhang L."/>
            <person name="Zhang J."/>
            <person name="Zhu Y."/>
            <person name="Muzny D.M."/>
            <person name="Weinstock G."/>
            <person name="Gibbs R.A."/>
        </authorList>
    </citation>
    <scope>NUCLEOTIDE SEQUENCE [LARGE SCALE GENOMIC DNA]</scope>
    <source>
        <strain evidence="5">LSR1</strain>
    </source>
</reference>
<evidence type="ECO:0000256" key="2">
    <source>
        <dbReference type="SAM" id="SignalP"/>
    </source>
</evidence>
<dbReference type="PANTHER" id="PTHR11552">
    <property type="entry name" value="GLUCOSE-METHANOL-CHOLINE GMC OXIDOREDUCTASE"/>
    <property type="match status" value="1"/>
</dbReference>
<dbReference type="Pfam" id="PF00732">
    <property type="entry name" value="GMC_oxred_N"/>
    <property type="match status" value="1"/>
</dbReference>
<dbReference type="SUPFAM" id="SSF51905">
    <property type="entry name" value="FAD/NAD(P)-binding domain"/>
    <property type="match status" value="1"/>
</dbReference>
<feature type="chain" id="PRO_5035797232" description="Glucose-methanol-choline oxidoreductase N-terminal domain-containing protein" evidence="2">
    <location>
        <begin position="22"/>
        <end position="358"/>
    </location>
</feature>
<feature type="domain" description="Glucose-methanol-choline oxidoreductase N-terminal" evidence="3">
    <location>
        <begin position="309"/>
        <end position="323"/>
    </location>
</feature>
<dbReference type="GO" id="GO:0016614">
    <property type="term" value="F:oxidoreductase activity, acting on CH-OH group of donors"/>
    <property type="evidence" value="ECO:0007669"/>
    <property type="project" value="InterPro"/>
</dbReference>
<dbReference type="EnsemblMetazoa" id="XM_016809431.2">
    <property type="protein sequence ID" value="XP_016664920.2"/>
    <property type="gene ID" value="LOC100163369"/>
</dbReference>
<dbReference type="Proteomes" id="UP000007819">
    <property type="component" value="Unassembled WGS sequence"/>
</dbReference>
<dbReference type="GO" id="GO:0050660">
    <property type="term" value="F:flavin adenine dinucleotide binding"/>
    <property type="evidence" value="ECO:0007669"/>
    <property type="project" value="InterPro"/>
</dbReference>
<reference evidence="4" key="2">
    <citation type="submission" date="2022-06" db="UniProtKB">
        <authorList>
            <consortium name="EnsemblMetazoa"/>
        </authorList>
    </citation>
    <scope>IDENTIFICATION</scope>
</reference>
<dbReference type="KEGG" id="api:100163369"/>
<dbReference type="InterPro" id="IPR012132">
    <property type="entry name" value="GMC_OxRdtase"/>
</dbReference>
<evidence type="ECO:0000259" key="3">
    <source>
        <dbReference type="PROSITE" id="PS00624"/>
    </source>
</evidence>
<keyword evidence="2" id="KW-0732">Signal</keyword>
<proteinExistence type="inferred from homology"/>
<dbReference type="InterPro" id="IPR000172">
    <property type="entry name" value="GMC_OxRdtase_N"/>
</dbReference>
<comment type="similarity">
    <text evidence="1">Belongs to the GMC oxidoreductase family.</text>
</comment>
<name>A0A8R2HAH1_ACYPI</name>
<dbReference type="PROSITE" id="PS00624">
    <property type="entry name" value="GMC_OXRED_2"/>
    <property type="match status" value="1"/>
</dbReference>
<dbReference type="RefSeq" id="XP_016664920.2">
    <property type="nucleotide sequence ID" value="XM_016809431.2"/>
</dbReference>
<evidence type="ECO:0000256" key="1">
    <source>
        <dbReference type="ARBA" id="ARBA00010790"/>
    </source>
</evidence>
<dbReference type="GeneID" id="100163369"/>
<dbReference type="PANTHER" id="PTHR11552:SF227">
    <property type="entry name" value="GLUCOSE DEHYDROGENASE [FAD, QUINONE]-LIKE PROTEIN"/>
    <property type="match status" value="1"/>
</dbReference>